<keyword evidence="1" id="KW-0812">Transmembrane</keyword>
<reference evidence="2" key="1">
    <citation type="journal article" date="2014" name="Int. J. Syst. Evol. Microbiol.">
        <title>Complete genome sequence of Corynebacterium casei LMG S-19264T (=DSM 44701T), isolated from a smear-ripened cheese.</title>
        <authorList>
            <consortium name="US DOE Joint Genome Institute (JGI-PGF)"/>
            <person name="Walter F."/>
            <person name="Albersmeier A."/>
            <person name="Kalinowski J."/>
            <person name="Ruckert C."/>
        </authorList>
    </citation>
    <scope>NUCLEOTIDE SEQUENCE</scope>
    <source>
        <strain evidence="2">JCM 12580</strain>
    </source>
</reference>
<feature type="transmembrane region" description="Helical" evidence="1">
    <location>
        <begin position="56"/>
        <end position="77"/>
    </location>
</feature>
<feature type="transmembrane region" description="Helical" evidence="1">
    <location>
        <begin position="408"/>
        <end position="431"/>
    </location>
</feature>
<feature type="transmembrane region" description="Helical" evidence="1">
    <location>
        <begin position="31"/>
        <end position="49"/>
    </location>
</feature>
<name>A0A917UV37_9BACI</name>
<feature type="transmembrane region" description="Helical" evidence="1">
    <location>
        <begin position="451"/>
        <end position="467"/>
    </location>
</feature>
<evidence type="ECO:0000313" key="3">
    <source>
        <dbReference type="Proteomes" id="UP000658382"/>
    </source>
</evidence>
<evidence type="ECO:0000256" key="1">
    <source>
        <dbReference type="SAM" id="Phobius"/>
    </source>
</evidence>
<reference evidence="2" key="2">
    <citation type="submission" date="2020-09" db="EMBL/GenBank/DDBJ databases">
        <authorList>
            <person name="Sun Q."/>
            <person name="Ohkuma M."/>
        </authorList>
    </citation>
    <scope>NUCLEOTIDE SEQUENCE</scope>
    <source>
        <strain evidence="2">JCM 12580</strain>
    </source>
</reference>
<evidence type="ECO:0000313" key="2">
    <source>
        <dbReference type="EMBL" id="GGJ88534.1"/>
    </source>
</evidence>
<dbReference type="RefSeq" id="WP_188631862.1">
    <property type="nucleotide sequence ID" value="NZ_BMNQ01000006.1"/>
</dbReference>
<comment type="caution">
    <text evidence="2">The sequence shown here is derived from an EMBL/GenBank/DDBJ whole genome shotgun (WGS) entry which is preliminary data.</text>
</comment>
<accession>A0A917UV37</accession>
<dbReference type="Proteomes" id="UP000658382">
    <property type="component" value="Unassembled WGS sequence"/>
</dbReference>
<feature type="transmembrane region" description="Helical" evidence="1">
    <location>
        <begin position="284"/>
        <end position="303"/>
    </location>
</feature>
<feature type="transmembrane region" description="Helical" evidence="1">
    <location>
        <begin position="7"/>
        <end position="25"/>
    </location>
</feature>
<feature type="transmembrane region" description="Helical" evidence="1">
    <location>
        <begin position="127"/>
        <end position="153"/>
    </location>
</feature>
<feature type="transmembrane region" description="Helical" evidence="1">
    <location>
        <begin position="206"/>
        <end position="226"/>
    </location>
</feature>
<feature type="transmembrane region" description="Helical" evidence="1">
    <location>
        <begin position="173"/>
        <end position="194"/>
    </location>
</feature>
<dbReference type="AlphaFoldDB" id="A0A917UV37"/>
<proteinExistence type="predicted"/>
<sequence length="469" mass="52951">MGITTRGLRFVIFLYALLYFITYFLENKTLIGLHAIIGFIMLLLAVVHLKIYHFKLPLFLFLTGFSLMLVFADGSILENLQNGLLQMSNIIGLLAVVPMISWVLRSEPYIEEIIGLAHNFLDTSRKFYTGVMAFTHIISYFLLFGAIPMMYHFVNDILKHQRGEVWEKFKGTALLRAFALSTLWVISIPSFAFAVEALNASLSVTILQGFLVTAAAMIVAIVFSYFEEKHYAIDLTAEIKTEINTVLENSSNKKQQKHKTLEFGSLFITLFGTIFLAYDMLNVELMMLIPIVIIIWSGIYFLVKKRPKRLISEMKEYYLNELSQQAYQFSVLTSAGVMIFSLNQTGIGKLIVESIHAIQGIWPFINILYFLPLIVVVLGFMGLGPLTVMVLVAGILESISLPYAPELVVLSVTSGSAISILLSPLIMPVIVLSHTNQMSPLKNGFKFNYKYAILLYVMVQVYVQWMVST</sequence>
<keyword evidence="1" id="KW-0472">Membrane</keyword>
<protein>
    <recommendedName>
        <fullName evidence="4">Permease</fullName>
    </recommendedName>
</protein>
<evidence type="ECO:0008006" key="4">
    <source>
        <dbReference type="Google" id="ProtNLM"/>
    </source>
</evidence>
<feature type="transmembrane region" description="Helical" evidence="1">
    <location>
        <begin position="367"/>
        <end position="396"/>
    </location>
</feature>
<organism evidence="2 3">
    <name type="scientific">Lentibacillus kapialis</name>
    <dbReference type="NCBI Taxonomy" id="340214"/>
    <lineage>
        <taxon>Bacteria</taxon>
        <taxon>Bacillati</taxon>
        <taxon>Bacillota</taxon>
        <taxon>Bacilli</taxon>
        <taxon>Bacillales</taxon>
        <taxon>Bacillaceae</taxon>
        <taxon>Lentibacillus</taxon>
    </lineage>
</organism>
<feature type="transmembrane region" description="Helical" evidence="1">
    <location>
        <begin position="260"/>
        <end position="278"/>
    </location>
</feature>
<gene>
    <name evidence="2" type="ORF">GCM10007063_08840</name>
</gene>
<keyword evidence="1" id="KW-1133">Transmembrane helix</keyword>
<dbReference type="EMBL" id="BMNQ01000006">
    <property type="protein sequence ID" value="GGJ88534.1"/>
    <property type="molecule type" value="Genomic_DNA"/>
</dbReference>
<keyword evidence="3" id="KW-1185">Reference proteome</keyword>